<protein>
    <submittedName>
        <fullName evidence="2">ATP-binding protein</fullName>
    </submittedName>
</protein>
<keyword evidence="3" id="KW-1185">Reference proteome</keyword>
<dbReference type="SUPFAM" id="SSF52540">
    <property type="entry name" value="P-loop containing nucleoside triphosphate hydrolases"/>
    <property type="match status" value="1"/>
</dbReference>
<dbReference type="RefSeq" id="WP_289999629.1">
    <property type="nucleotide sequence ID" value="NZ_JAUEPH010000003.1"/>
</dbReference>
<feature type="domain" description="NadR/Ttd14 AAA" evidence="1">
    <location>
        <begin position="5"/>
        <end position="161"/>
    </location>
</feature>
<reference evidence="2" key="1">
    <citation type="submission" date="2023-06" db="EMBL/GenBank/DDBJ databases">
        <title>Robiginitalea aurantiacus sp. nov. and Algoriphagus sediminis sp. nov., isolated from coastal sediment.</title>
        <authorList>
            <person name="Zhou Z.Y."/>
            <person name="An J."/>
            <person name="Jia Y.W."/>
            <person name="Du Z.J."/>
        </authorList>
    </citation>
    <scope>NUCLEOTIDE SEQUENCE</scope>
    <source>
        <strain evidence="2">C2-7</strain>
    </source>
</reference>
<dbReference type="PANTHER" id="PTHR37512">
    <property type="entry name" value="TRIFUNCTIONAL NAD BIOSYNTHESIS/REGULATOR PROTEIN NADR"/>
    <property type="match status" value="1"/>
</dbReference>
<dbReference type="Gene3D" id="3.40.50.300">
    <property type="entry name" value="P-loop containing nucleotide triphosphate hydrolases"/>
    <property type="match status" value="1"/>
</dbReference>
<accession>A0ABT7YCG0</accession>
<comment type="caution">
    <text evidence="2">The sequence shown here is derived from an EMBL/GenBank/DDBJ whole genome shotgun (WGS) entry which is preliminary data.</text>
</comment>
<proteinExistence type="predicted"/>
<evidence type="ECO:0000313" key="2">
    <source>
        <dbReference type="EMBL" id="MDN3204075.1"/>
    </source>
</evidence>
<keyword evidence="2" id="KW-0067">ATP-binding</keyword>
<dbReference type="Pfam" id="PF13521">
    <property type="entry name" value="AAA_28"/>
    <property type="match status" value="1"/>
</dbReference>
<dbReference type="PANTHER" id="PTHR37512:SF1">
    <property type="entry name" value="NADR_TTD14 AAA DOMAIN-CONTAINING PROTEIN"/>
    <property type="match status" value="1"/>
</dbReference>
<dbReference type="Proteomes" id="UP001171916">
    <property type="component" value="Unassembled WGS sequence"/>
</dbReference>
<dbReference type="EMBL" id="JAUEPH010000003">
    <property type="protein sequence ID" value="MDN3204075.1"/>
    <property type="molecule type" value="Genomic_DNA"/>
</dbReference>
<organism evidence="2 3">
    <name type="scientific">Algoriphagus sediminis</name>
    <dbReference type="NCBI Taxonomy" id="3057113"/>
    <lineage>
        <taxon>Bacteria</taxon>
        <taxon>Pseudomonadati</taxon>
        <taxon>Bacteroidota</taxon>
        <taxon>Cytophagia</taxon>
        <taxon>Cytophagales</taxon>
        <taxon>Cyclobacteriaceae</taxon>
        <taxon>Algoriphagus</taxon>
    </lineage>
</organism>
<dbReference type="GO" id="GO:0005524">
    <property type="term" value="F:ATP binding"/>
    <property type="evidence" value="ECO:0007669"/>
    <property type="project" value="UniProtKB-KW"/>
</dbReference>
<gene>
    <name evidence="2" type="ORF">QVH07_07935</name>
</gene>
<dbReference type="InterPro" id="IPR038727">
    <property type="entry name" value="NadR/Ttd14_AAA_dom"/>
</dbReference>
<evidence type="ECO:0000259" key="1">
    <source>
        <dbReference type="Pfam" id="PF13521"/>
    </source>
</evidence>
<name>A0ABT7YCG0_9BACT</name>
<sequence length="174" mass="20351">MNPKRVLILGPESTGKSTLCKDLSTCFSEPWVPEFAREYLLNLNREYVFEDLSTIAKGQIESEDQLAEEADKYLFCDTDLRVIHIWSEVKFGKTAPWILEEMKRRDYDLIFLCNIDLPWEEDPLREHPDPKMRKTLFNRYLKLVEESGIPFAIISGERKDRLGDAISNIKLHLT</sequence>
<keyword evidence="2" id="KW-0547">Nucleotide-binding</keyword>
<evidence type="ECO:0000313" key="3">
    <source>
        <dbReference type="Proteomes" id="UP001171916"/>
    </source>
</evidence>
<dbReference type="InterPro" id="IPR027417">
    <property type="entry name" value="P-loop_NTPase"/>
</dbReference>
<dbReference type="InterPro" id="IPR052735">
    <property type="entry name" value="NAD_biosynth-regulator"/>
</dbReference>